<comment type="caution">
    <text evidence="2">The sequence shown here is derived from an EMBL/GenBank/DDBJ whole genome shotgun (WGS) entry which is preliminary data.</text>
</comment>
<feature type="domain" description="Tubulin epsilon and delta complex protein 1" evidence="1">
    <location>
        <begin position="76"/>
        <end position="246"/>
    </location>
</feature>
<evidence type="ECO:0000313" key="2">
    <source>
        <dbReference type="EMBL" id="PNF21616.1"/>
    </source>
</evidence>
<gene>
    <name evidence="2" type="ORF">B7P43_G12573</name>
</gene>
<dbReference type="InterPro" id="IPR027996">
    <property type="entry name" value="TEDC1_dom"/>
</dbReference>
<reference evidence="2 3" key="1">
    <citation type="submission" date="2017-12" db="EMBL/GenBank/DDBJ databases">
        <title>Hemimetabolous genomes reveal molecular basis of termite eusociality.</title>
        <authorList>
            <person name="Harrison M.C."/>
            <person name="Jongepier E."/>
            <person name="Robertson H.M."/>
            <person name="Arning N."/>
            <person name="Bitard-Feildel T."/>
            <person name="Chao H."/>
            <person name="Childers C.P."/>
            <person name="Dinh H."/>
            <person name="Doddapaneni H."/>
            <person name="Dugan S."/>
            <person name="Gowin J."/>
            <person name="Greiner C."/>
            <person name="Han Y."/>
            <person name="Hu H."/>
            <person name="Hughes D.S.T."/>
            <person name="Huylmans A.-K."/>
            <person name="Kemena C."/>
            <person name="Kremer L.P.M."/>
            <person name="Lee S.L."/>
            <person name="Lopez-Ezquerra A."/>
            <person name="Mallet L."/>
            <person name="Monroy-Kuhn J.M."/>
            <person name="Moser A."/>
            <person name="Murali S.C."/>
            <person name="Muzny D.M."/>
            <person name="Otani S."/>
            <person name="Piulachs M.-D."/>
            <person name="Poelchau M."/>
            <person name="Qu J."/>
            <person name="Schaub F."/>
            <person name="Wada-Katsumata A."/>
            <person name="Worley K.C."/>
            <person name="Xie Q."/>
            <person name="Ylla G."/>
            <person name="Poulsen M."/>
            <person name="Gibbs R.A."/>
            <person name="Schal C."/>
            <person name="Richards S."/>
            <person name="Belles X."/>
            <person name="Korb J."/>
            <person name="Bornberg-Bauer E."/>
        </authorList>
    </citation>
    <scope>NUCLEOTIDE SEQUENCE [LARGE SCALE GENOMIC DNA]</scope>
    <source>
        <tissue evidence="2">Whole body</tissue>
    </source>
</reference>
<protein>
    <recommendedName>
        <fullName evidence="1">Tubulin epsilon and delta complex protein 1 domain-containing protein</fullName>
    </recommendedName>
</protein>
<sequence length="378" mass="43874">MSDIKSVIGLLCKHLKLLFNVNVKPEHFRLSKFNNNEESCVCQMWEILYKMCKEVYPGLQEDDHVNFVKLSFAMMEYNSIEFYCLPQDMSFGSRELLISVGWLMLTSNVLEISTNRKLRESPMNMEFDVEGYQQSRDVPSQPVFKAGSLECTLNSILWIAGKIRHNVNSITETCQARVKFATKVHESTINCCGLPHLSVSETKLVRYPELLPVYLDRISEYVVLMDTHKQWLKKCHVFWEWMETVVAEKESDPHQNHLSVHEKRTLFHALDTLRHIAKACMLWCQRARSCNSMSDKDTDRSVSSPLHDLPLQPLRGLPRCILQAKGGHTEMGQLLTESELQLQDVRDMYRIKKAAVFEQLHQLARQTENVVLFPRLLK</sequence>
<proteinExistence type="predicted"/>
<organism evidence="2 3">
    <name type="scientific">Cryptotermes secundus</name>
    <dbReference type="NCBI Taxonomy" id="105785"/>
    <lineage>
        <taxon>Eukaryota</taxon>
        <taxon>Metazoa</taxon>
        <taxon>Ecdysozoa</taxon>
        <taxon>Arthropoda</taxon>
        <taxon>Hexapoda</taxon>
        <taxon>Insecta</taxon>
        <taxon>Pterygota</taxon>
        <taxon>Neoptera</taxon>
        <taxon>Polyneoptera</taxon>
        <taxon>Dictyoptera</taxon>
        <taxon>Blattodea</taxon>
        <taxon>Blattoidea</taxon>
        <taxon>Termitoidae</taxon>
        <taxon>Kalotermitidae</taxon>
        <taxon>Cryptotermitinae</taxon>
        <taxon>Cryptotermes</taxon>
    </lineage>
</organism>
<dbReference type="Pfam" id="PF14970">
    <property type="entry name" value="TEDC1"/>
    <property type="match status" value="1"/>
</dbReference>
<dbReference type="PANTHER" id="PTHR35076:SF1">
    <property type="entry name" value="TUBULIN EPSILON AND DELTA COMPLEX PROTEIN 1"/>
    <property type="match status" value="1"/>
</dbReference>
<evidence type="ECO:0000259" key="1">
    <source>
        <dbReference type="Pfam" id="PF14970"/>
    </source>
</evidence>
<dbReference type="OrthoDB" id="9906141at2759"/>
<evidence type="ECO:0000313" key="3">
    <source>
        <dbReference type="Proteomes" id="UP000235965"/>
    </source>
</evidence>
<dbReference type="PANTHER" id="PTHR35076">
    <property type="entry name" value="TUBULIN EPSILON AND DELTA COMPLEX PROTEIN 1"/>
    <property type="match status" value="1"/>
</dbReference>
<dbReference type="EMBL" id="NEVH01020340">
    <property type="protein sequence ID" value="PNF21616.1"/>
    <property type="molecule type" value="Genomic_DNA"/>
</dbReference>
<dbReference type="AlphaFoldDB" id="A0A2J7PZ61"/>
<accession>A0A2J7PZ61</accession>
<name>A0A2J7PZ61_9NEOP</name>
<keyword evidence="3" id="KW-1185">Reference proteome</keyword>
<dbReference type="InterPro" id="IPR043535">
    <property type="entry name" value="TEDC1"/>
</dbReference>
<dbReference type="Proteomes" id="UP000235965">
    <property type="component" value="Unassembled WGS sequence"/>
</dbReference>